<dbReference type="Pfam" id="PF12680">
    <property type="entry name" value="SnoaL_2"/>
    <property type="match status" value="1"/>
</dbReference>
<accession>A0A5B0VRJ7</accession>
<dbReference type="RefSeq" id="WP_149637274.1">
    <property type="nucleotide sequence ID" value="NZ_VNIP01000013.1"/>
</dbReference>
<proteinExistence type="predicted"/>
<organism evidence="2 3">
    <name type="scientific">Rhizobium tropici</name>
    <dbReference type="NCBI Taxonomy" id="398"/>
    <lineage>
        <taxon>Bacteria</taxon>
        <taxon>Pseudomonadati</taxon>
        <taxon>Pseudomonadota</taxon>
        <taxon>Alphaproteobacteria</taxon>
        <taxon>Hyphomicrobiales</taxon>
        <taxon>Rhizobiaceae</taxon>
        <taxon>Rhizobium/Agrobacterium group</taxon>
        <taxon>Rhizobium</taxon>
    </lineage>
</organism>
<dbReference type="Proteomes" id="UP000323608">
    <property type="component" value="Unassembled WGS sequence"/>
</dbReference>
<evidence type="ECO:0000313" key="3">
    <source>
        <dbReference type="Proteomes" id="UP000323608"/>
    </source>
</evidence>
<gene>
    <name evidence="2" type="ORF">FP026_24930</name>
</gene>
<dbReference type="InterPro" id="IPR032710">
    <property type="entry name" value="NTF2-like_dom_sf"/>
</dbReference>
<reference evidence="2 3" key="1">
    <citation type="submission" date="2019-07" db="EMBL/GenBank/DDBJ databases">
        <title>The Draft Genome Sequence of Rhizobium tropici SARCC-755 Associated with Superior Nodulation on Pigeonpea (Cajanus cajan (L.) Millsp.).</title>
        <authorList>
            <person name="Bopape F.L."/>
            <person name="Hassen A.I."/>
            <person name="Swanevelder Z.H."/>
            <person name="Gwata E.T."/>
        </authorList>
    </citation>
    <scope>NUCLEOTIDE SEQUENCE [LARGE SCALE GENOMIC DNA]</scope>
    <source>
        <strain evidence="2 3">SARCC-755</strain>
    </source>
</reference>
<evidence type="ECO:0000259" key="1">
    <source>
        <dbReference type="Pfam" id="PF12680"/>
    </source>
</evidence>
<evidence type="ECO:0000313" key="2">
    <source>
        <dbReference type="EMBL" id="KAA1177153.1"/>
    </source>
</evidence>
<dbReference type="EMBL" id="VNIP01000013">
    <property type="protein sequence ID" value="KAA1177153.1"/>
    <property type="molecule type" value="Genomic_DNA"/>
</dbReference>
<dbReference type="OrthoDB" id="8265356at2"/>
<dbReference type="AlphaFoldDB" id="A0A5B0VRJ7"/>
<name>A0A5B0VRJ7_RHITR</name>
<dbReference type="InterPro" id="IPR037401">
    <property type="entry name" value="SnoaL-like"/>
</dbReference>
<protein>
    <submittedName>
        <fullName evidence="2">Nuclear transport factor 2 family protein</fullName>
    </submittedName>
</protein>
<feature type="domain" description="SnoaL-like" evidence="1">
    <location>
        <begin position="6"/>
        <end position="101"/>
    </location>
</feature>
<sequence length="135" mass="14612">MDMRHVEPFLNAMDAGEVDKLGEHLSDDVVLLSPFVVDPFVGRDAVVKVLGVLHSGVDSFTTEEVIAGDKRAAVMLRIRAGGIEVTGVDDMRIGEDGRIASMSVQWRPLANIVAIQQRLAPLIGAPVLELIEKRA</sequence>
<dbReference type="Gene3D" id="3.10.450.50">
    <property type="match status" value="1"/>
</dbReference>
<dbReference type="SUPFAM" id="SSF54427">
    <property type="entry name" value="NTF2-like"/>
    <property type="match status" value="1"/>
</dbReference>
<comment type="caution">
    <text evidence="2">The sequence shown here is derived from an EMBL/GenBank/DDBJ whole genome shotgun (WGS) entry which is preliminary data.</text>
</comment>